<evidence type="ECO:0000256" key="1">
    <source>
        <dbReference type="ARBA" id="ARBA00022630"/>
    </source>
</evidence>
<dbReference type="STRING" id="1745343.A0A2J6QIJ0"/>
<proteinExistence type="predicted"/>
<keyword evidence="1" id="KW-0285">Flavoprotein</keyword>
<dbReference type="PANTHER" id="PTHR32332:SF34">
    <property type="entry name" value="2-NITROPROPANE DIOXYGENASE FAMILY, PUTATIVE-RELATED"/>
    <property type="match status" value="1"/>
</dbReference>
<keyword evidence="5" id="KW-1185">Reference proteome</keyword>
<dbReference type="Pfam" id="PF03060">
    <property type="entry name" value="NMO"/>
    <property type="match status" value="1"/>
</dbReference>
<dbReference type="InterPro" id="IPR013785">
    <property type="entry name" value="Aldolase_TIM"/>
</dbReference>
<dbReference type="Gene3D" id="3.20.20.70">
    <property type="entry name" value="Aldolase class I"/>
    <property type="match status" value="1"/>
</dbReference>
<dbReference type="Proteomes" id="UP000235672">
    <property type="component" value="Unassembled WGS sequence"/>
</dbReference>
<reference evidence="4 5" key="1">
    <citation type="submission" date="2016-05" db="EMBL/GenBank/DDBJ databases">
        <title>A degradative enzymes factory behind the ericoid mycorrhizal symbiosis.</title>
        <authorList>
            <consortium name="DOE Joint Genome Institute"/>
            <person name="Martino E."/>
            <person name="Morin E."/>
            <person name="Grelet G."/>
            <person name="Kuo A."/>
            <person name="Kohler A."/>
            <person name="Daghino S."/>
            <person name="Barry K."/>
            <person name="Choi C."/>
            <person name="Cichocki N."/>
            <person name="Clum A."/>
            <person name="Copeland A."/>
            <person name="Hainaut M."/>
            <person name="Haridas S."/>
            <person name="Labutti K."/>
            <person name="Lindquist E."/>
            <person name="Lipzen A."/>
            <person name="Khouja H.-R."/>
            <person name="Murat C."/>
            <person name="Ohm R."/>
            <person name="Olson A."/>
            <person name="Spatafora J."/>
            <person name="Veneault-Fourrey C."/>
            <person name="Henrissat B."/>
            <person name="Grigoriev I."/>
            <person name="Martin F."/>
            <person name="Perotto S."/>
        </authorList>
    </citation>
    <scope>NUCLEOTIDE SEQUENCE [LARGE SCALE GENOMIC DNA]</scope>
    <source>
        <strain evidence="4 5">UAMH 7357</strain>
    </source>
</reference>
<sequence length="363" mass="38411">MLGLFNSKAAWQHSYTLRAHYPWAASPLIASAPMRLISTTPLAIAVSRAGGLGFLGGGTDLSNFSLLLNEATATLQSFPIPNTPPGILPIGVGFICWGADLSTAISVIELAPLKPAAVWIFAPREPKDLIAWTEGVRKASNGKTKIWIQIGTVAMALDVAKSCRPDVLVIQGSDAGGHGLAQSSSIITLLPECADTLTTEGFEDIPLIATGGIVDGRGVAAALTLGASGVCMGTRFLASPEAVISDGYRNAVVEAKDGGVTTARTTVYDQLRGTVGWPETYNGRGVLNESFRDHERGMSEVENKKLYENAMKLGDQGWGENGRMTTYAGTGVGLIHKVMPAGEIVKEVLWDFRKSLLKTEGEL</sequence>
<dbReference type="PANTHER" id="PTHR32332">
    <property type="entry name" value="2-NITROPROPANE DIOXYGENASE"/>
    <property type="match status" value="1"/>
</dbReference>
<accession>A0A2J6QIJ0</accession>
<dbReference type="OrthoDB" id="2349068at2759"/>
<gene>
    <name evidence="4" type="ORF">NA56DRAFT_591837</name>
</gene>
<protein>
    <submittedName>
        <fullName evidence="4">Inosine monophosphate dehydrogenase</fullName>
    </submittedName>
</protein>
<evidence type="ECO:0000313" key="4">
    <source>
        <dbReference type="EMBL" id="PMD26080.1"/>
    </source>
</evidence>
<evidence type="ECO:0000313" key="5">
    <source>
        <dbReference type="Proteomes" id="UP000235672"/>
    </source>
</evidence>
<dbReference type="CDD" id="cd04730">
    <property type="entry name" value="NPD_like"/>
    <property type="match status" value="1"/>
</dbReference>
<dbReference type="InterPro" id="IPR004136">
    <property type="entry name" value="NMO"/>
</dbReference>
<evidence type="ECO:0000256" key="3">
    <source>
        <dbReference type="ARBA" id="ARBA00023002"/>
    </source>
</evidence>
<organism evidence="4 5">
    <name type="scientific">Hyaloscypha hepaticicola</name>
    <dbReference type="NCBI Taxonomy" id="2082293"/>
    <lineage>
        <taxon>Eukaryota</taxon>
        <taxon>Fungi</taxon>
        <taxon>Dikarya</taxon>
        <taxon>Ascomycota</taxon>
        <taxon>Pezizomycotina</taxon>
        <taxon>Leotiomycetes</taxon>
        <taxon>Helotiales</taxon>
        <taxon>Hyaloscyphaceae</taxon>
        <taxon>Hyaloscypha</taxon>
    </lineage>
</organism>
<dbReference type="SUPFAM" id="SSF51412">
    <property type="entry name" value="Inosine monophosphate dehydrogenase (IMPDH)"/>
    <property type="match status" value="1"/>
</dbReference>
<dbReference type="AlphaFoldDB" id="A0A2J6QIJ0"/>
<keyword evidence="3" id="KW-0560">Oxidoreductase</keyword>
<dbReference type="GO" id="GO:0018580">
    <property type="term" value="F:nitronate monooxygenase activity"/>
    <property type="evidence" value="ECO:0007669"/>
    <property type="project" value="InterPro"/>
</dbReference>
<name>A0A2J6QIJ0_9HELO</name>
<keyword evidence="2" id="KW-0288">FMN</keyword>
<evidence type="ECO:0000256" key="2">
    <source>
        <dbReference type="ARBA" id="ARBA00022643"/>
    </source>
</evidence>
<dbReference type="EMBL" id="KZ613468">
    <property type="protein sequence ID" value="PMD26080.1"/>
    <property type="molecule type" value="Genomic_DNA"/>
</dbReference>